<gene>
    <name evidence="1" type="ORF">C1645_820152</name>
</gene>
<accession>A0A397T962</accession>
<reference evidence="1 2" key="1">
    <citation type="submission" date="2018-06" db="EMBL/GenBank/DDBJ databases">
        <title>Comparative genomics reveals the genomic features of Rhizophagus irregularis, R. cerebriforme, R. diaphanum and Gigaspora rosea, and their symbiotic lifestyle signature.</title>
        <authorList>
            <person name="Morin E."/>
            <person name="San Clemente H."/>
            <person name="Chen E.C.H."/>
            <person name="De La Providencia I."/>
            <person name="Hainaut M."/>
            <person name="Kuo A."/>
            <person name="Kohler A."/>
            <person name="Murat C."/>
            <person name="Tang N."/>
            <person name="Roy S."/>
            <person name="Loubradou J."/>
            <person name="Henrissat B."/>
            <person name="Grigoriev I.V."/>
            <person name="Corradi N."/>
            <person name="Roux C."/>
            <person name="Martin F.M."/>
        </authorList>
    </citation>
    <scope>NUCLEOTIDE SEQUENCE [LARGE SCALE GENOMIC DNA]</scope>
    <source>
        <strain evidence="1 2">DAOM 227022</strain>
    </source>
</reference>
<evidence type="ECO:0000313" key="2">
    <source>
        <dbReference type="Proteomes" id="UP000265703"/>
    </source>
</evidence>
<organism evidence="1 2">
    <name type="scientific">Glomus cerebriforme</name>
    <dbReference type="NCBI Taxonomy" id="658196"/>
    <lineage>
        <taxon>Eukaryota</taxon>
        <taxon>Fungi</taxon>
        <taxon>Fungi incertae sedis</taxon>
        <taxon>Mucoromycota</taxon>
        <taxon>Glomeromycotina</taxon>
        <taxon>Glomeromycetes</taxon>
        <taxon>Glomerales</taxon>
        <taxon>Glomeraceae</taxon>
        <taxon>Glomus</taxon>
    </lineage>
</organism>
<keyword evidence="2" id="KW-1185">Reference proteome</keyword>
<dbReference type="AlphaFoldDB" id="A0A397T962"/>
<protein>
    <submittedName>
        <fullName evidence="1">Uncharacterized protein</fullName>
    </submittedName>
</protein>
<name>A0A397T962_9GLOM</name>
<proteinExistence type="predicted"/>
<sequence>MGGRSSNGSFPELIIYLNFKSATFNHRLNFVLEIEKWSLSFSLILKSSPSFSVQTGKGKQFSELFDSDWKGKILLYTFNSILKLETKCFLSFLVDSSLIRILRIRKQFAPGLRKLKYSALKMEMKT</sequence>
<evidence type="ECO:0000313" key="1">
    <source>
        <dbReference type="EMBL" id="RIA92847.1"/>
    </source>
</evidence>
<dbReference type="Proteomes" id="UP000265703">
    <property type="component" value="Unassembled WGS sequence"/>
</dbReference>
<comment type="caution">
    <text evidence="1">The sequence shown here is derived from an EMBL/GenBank/DDBJ whole genome shotgun (WGS) entry which is preliminary data.</text>
</comment>
<dbReference type="EMBL" id="QKYT01000116">
    <property type="protein sequence ID" value="RIA92847.1"/>
    <property type="molecule type" value="Genomic_DNA"/>
</dbReference>